<organism evidence="2 3">
    <name type="scientific">Acetobacterium tundrae</name>
    <dbReference type="NCBI Taxonomy" id="132932"/>
    <lineage>
        <taxon>Bacteria</taxon>
        <taxon>Bacillati</taxon>
        <taxon>Bacillota</taxon>
        <taxon>Clostridia</taxon>
        <taxon>Eubacteriales</taxon>
        <taxon>Eubacteriaceae</taxon>
        <taxon>Acetobacterium</taxon>
    </lineage>
</organism>
<keyword evidence="1" id="KW-1133">Transmembrane helix</keyword>
<dbReference type="EMBL" id="WJBB01000023">
    <property type="protein sequence ID" value="MBC3798233.1"/>
    <property type="molecule type" value="Genomic_DNA"/>
</dbReference>
<keyword evidence="3" id="KW-1185">Reference proteome</keyword>
<proteinExistence type="predicted"/>
<evidence type="ECO:0000256" key="1">
    <source>
        <dbReference type="SAM" id="Phobius"/>
    </source>
</evidence>
<accession>A0ABR6WP06</accession>
<sequence length="62" mass="7418">MALKKYLFPLTLLIMIIALGLMSINWFILPFPDWTVRIIGTIMLFDITVLVYSLNRYRRNRQ</sequence>
<comment type="caution">
    <text evidence="2">The sequence shown here is derived from an EMBL/GenBank/DDBJ whole genome shotgun (WGS) entry which is preliminary data.</text>
</comment>
<reference evidence="2 3" key="1">
    <citation type="journal article" date="2020" name="mSystems">
        <title>Defining Genomic and Predicted Metabolic Features of the Acetobacterium Genus.</title>
        <authorList>
            <person name="Ross D.E."/>
            <person name="Marshall C.W."/>
            <person name="Gulliver D."/>
            <person name="May H.D."/>
            <person name="Norman R.S."/>
        </authorList>
    </citation>
    <scope>NUCLEOTIDE SEQUENCE [LARGE SCALE GENOMIC DNA]</scope>
    <source>
        <strain evidence="2 3">DSM 9173</strain>
    </source>
</reference>
<keyword evidence="1" id="KW-0812">Transmembrane</keyword>
<name>A0ABR6WP06_9FIRM</name>
<evidence type="ECO:0000313" key="2">
    <source>
        <dbReference type="EMBL" id="MBC3798233.1"/>
    </source>
</evidence>
<dbReference type="RefSeq" id="WP_148606357.1">
    <property type="nucleotide sequence ID" value="NZ_RXYB01000037.1"/>
</dbReference>
<keyword evidence="1" id="KW-0472">Membrane</keyword>
<feature type="transmembrane region" description="Helical" evidence="1">
    <location>
        <begin position="7"/>
        <end position="28"/>
    </location>
</feature>
<dbReference type="Proteomes" id="UP000653358">
    <property type="component" value="Unassembled WGS sequence"/>
</dbReference>
<gene>
    <name evidence="2" type="ORF">GH807_14455</name>
</gene>
<protein>
    <submittedName>
        <fullName evidence="2">Uncharacterized protein</fullName>
    </submittedName>
</protein>
<feature type="transmembrane region" description="Helical" evidence="1">
    <location>
        <begin position="34"/>
        <end position="54"/>
    </location>
</feature>
<evidence type="ECO:0000313" key="3">
    <source>
        <dbReference type="Proteomes" id="UP000653358"/>
    </source>
</evidence>